<dbReference type="GO" id="GO:0000723">
    <property type="term" value="P:telomere maintenance"/>
    <property type="evidence" value="ECO:0007669"/>
    <property type="project" value="InterPro"/>
</dbReference>
<dbReference type="GO" id="GO:0006281">
    <property type="term" value="P:DNA repair"/>
    <property type="evidence" value="ECO:0007669"/>
    <property type="project" value="UniProtKB-KW"/>
</dbReference>
<keyword evidence="1" id="KW-0233">DNA recombination</keyword>
<dbReference type="Proteomes" id="UP000198287">
    <property type="component" value="Unassembled WGS sequence"/>
</dbReference>
<protein>
    <recommendedName>
        <fullName evidence="1">ATP-dependent DNA helicase</fullName>
        <ecNumber evidence="1">5.6.2.3</ecNumber>
    </recommendedName>
</protein>
<dbReference type="GO" id="GO:0005524">
    <property type="term" value="F:ATP binding"/>
    <property type="evidence" value="ECO:0007669"/>
    <property type="project" value="UniProtKB-KW"/>
</dbReference>
<dbReference type="OMA" id="VEYCANI"/>
<dbReference type="GO" id="GO:0043139">
    <property type="term" value="F:5'-3' DNA helicase activity"/>
    <property type="evidence" value="ECO:0007669"/>
    <property type="project" value="UniProtKB-EC"/>
</dbReference>
<dbReference type="OrthoDB" id="1728974at2759"/>
<evidence type="ECO:0000259" key="3">
    <source>
        <dbReference type="Pfam" id="PF14214"/>
    </source>
</evidence>
<dbReference type="PANTHER" id="PTHR10492">
    <property type="match status" value="1"/>
</dbReference>
<comment type="similarity">
    <text evidence="1">Belongs to the helicase family.</text>
</comment>
<dbReference type="GO" id="GO:0016887">
    <property type="term" value="F:ATP hydrolysis activity"/>
    <property type="evidence" value="ECO:0007669"/>
    <property type="project" value="RHEA"/>
</dbReference>
<evidence type="ECO:0000313" key="4">
    <source>
        <dbReference type="EMBL" id="OXA41974.1"/>
    </source>
</evidence>
<dbReference type="InterPro" id="IPR025476">
    <property type="entry name" value="Helitron_helicase-like"/>
</dbReference>
<dbReference type="InterPro" id="IPR027417">
    <property type="entry name" value="P-loop_NTPase"/>
</dbReference>
<keyword evidence="1" id="KW-0378">Hydrolase</keyword>
<comment type="caution">
    <text evidence="4">The sequence shown here is derived from an EMBL/GenBank/DDBJ whole genome shotgun (WGS) entry which is preliminary data.</text>
</comment>
<evidence type="ECO:0000313" key="5">
    <source>
        <dbReference type="Proteomes" id="UP000198287"/>
    </source>
</evidence>
<dbReference type="PANTHER" id="PTHR10492:SF57">
    <property type="entry name" value="ATP-DEPENDENT DNA HELICASE"/>
    <property type="match status" value="1"/>
</dbReference>
<evidence type="ECO:0000259" key="2">
    <source>
        <dbReference type="Pfam" id="PF05970"/>
    </source>
</evidence>
<keyword evidence="5" id="KW-1185">Reference proteome</keyword>
<dbReference type="EMBL" id="LNIX01000027">
    <property type="protein sequence ID" value="OXA41974.1"/>
    <property type="molecule type" value="Genomic_DNA"/>
</dbReference>
<evidence type="ECO:0000256" key="1">
    <source>
        <dbReference type="RuleBase" id="RU363044"/>
    </source>
</evidence>
<feature type="domain" description="DNA helicase Pif1-like DEAD-box helicase" evidence="2">
    <location>
        <begin position="494"/>
        <end position="592"/>
    </location>
</feature>
<dbReference type="GO" id="GO:0006310">
    <property type="term" value="P:DNA recombination"/>
    <property type="evidence" value="ECO:0007669"/>
    <property type="project" value="UniProtKB-KW"/>
</dbReference>
<keyword evidence="1" id="KW-0234">DNA repair</keyword>
<organism evidence="4 5">
    <name type="scientific">Folsomia candida</name>
    <name type="common">Springtail</name>
    <dbReference type="NCBI Taxonomy" id="158441"/>
    <lineage>
        <taxon>Eukaryota</taxon>
        <taxon>Metazoa</taxon>
        <taxon>Ecdysozoa</taxon>
        <taxon>Arthropoda</taxon>
        <taxon>Hexapoda</taxon>
        <taxon>Collembola</taxon>
        <taxon>Entomobryomorpha</taxon>
        <taxon>Isotomoidea</taxon>
        <taxon>Isotomidae</taxon>
        <taxon>Proisotominae</taxon>
        <taxon>Folsomia</taxon>
    </lineage>
</organism>
<dbReference type="Gene3D" id="3.40.50.300">
    <property type="entry name" value="P-loop containing nucleotide triphosphate hydrolases"/>
    <property type="match status" value="1"/>
</dbReference>
<keyword evidence="1 4" id="KW-0347">Helicase</keyword>
<dbReference type="SUPFAM" id="SSF52540">
    <property type="entry name" value="P-loop containing nucleoside triphosphate hydrolases"/>
    <property type="match status" value="1"/>
</dbReference>
<comment type="catalytic activity">
    <reaction evidence="1">
        <text>ATP + H2O = ADP + phosphate + H(+)</text>
        <dbReference type="Rhea" id="RHEA:13065"/>
        <dbReference type="ChEBI" id="CHEBI:15377"/>
        <dbReference type="ChEBI" id="CHEBI:15378"/>
        <dbReference type="ChEBI" id="CHEBI:30616"/>
        <dbReference type="ChEBI" id="CHEBI:43474"/>
        <dbReference type="ChEBI" id="CHEBI:456216"/>
        <dbReference type="EC" id="5.6.2.3"/>
    </reaction>
</comment>
<proteinExistence type="inferred from homology"/>
<dbReference type="AlphaFoldDB" id="A0A226DAV2"/>
<dbReference type="Pfam" id="PF05970">
    <property type="entry name" value="PIF1"/>
    <property type="match status" value="1"/>
</dbReference>
<comment type="cofactor">
    <cofactor evidence="1">
        <name>Mg(2+)</name>
        <dbReference type="ChEBI" id="CHEBI:18420"/>
    </cofactor>
</comment>
<keyword evidence="1" id="KW-0547">Nucleotide-binding</keyword>
<keyword evidence="1" id="KW-0067">ATP-binding</keyword>
<sequence>MTCNPKWDEVMENLQPGQTPEFRPDLVARVFHIKLKELLNDICKRHILGTPVANVYVIEFQKRGLPHVHILLILKVDCKPKDPERVNKLVSAEIPDIEICPRLHAIVTRHMIHGPCGEDNLHSPCMANRKCTKKFPKQFHDETVIEGKSYPLYRRRNTGEITINNKKIDNRWVVPYNPALSLTYNCHLNVEGMIVLILQFVRRLLHHDEIKTYMDSRYVSAPEGAWRLFGFDMHAQSHSVCRLAVHLPGKHSISFNPDNIAAACQKNEEGLTTLTGWFHLNGITSAENQCLYADTPKHFVWDKQARKWKARQRGGEKTIGRMYSVSIASDPERYYLRLLLLHIKGATSFEDLRTIDGIICETFREAAERMGLLANDATWDNTLADAVLSSMPTQLRQLFAIICVFGSPPNVDQLWDKYKEYLYEDYSRHANHNSECEQCENLALRDIQDTLITHRKQCEDFGLRTPPANIPCNVEDYFDAIAEEELGAKMVESLNRAQKASFDQILDAMADETLQSRCFFLDGPGGSGKTYLYRTLLSTVRGQYEIALPVASTGIAANLLQGGRTYHSQFELPLNLDESSTSNMRLTSKEADANCPARSIWPAGFDNGGTGRIW</sequence>
<reference evidence="4 5" key="1">
    <citation type="submission" date="2015-12" db="EMBL/GenBank/DDBJ databases">
        <title>The genome of Folsomia candida.</title>
        <authorList>
            <person name="Faddeeva A."/>
            <person name="Derks M.F."/>
            <person name="Anvar Y."/>
            <person name="Smit S."/>
            <person name="Van Straalen N."/>
            <person name="Roelofs D."/>
        </authorList>
    </citation>
    <scope>NUCLEOTIDE SEQUENCE [LARGE SCALE GENOMIC DNA]</scope>
    <source>
        <strain evidence="4 5">VU population</strain>
        <tissue evidence="4">Whole body</tissue>
    </source>
</reference>
<dbReference type="EC" id="5.6.2.3" evidence="1"/>
<keyword evidence="1" id="KW-0227">DNA damage</keyword>
<feature type="domain" description="Helitron helicase-like" evidence="3">
    <location>
        <begin position="1"/>
        <end position="72"/>
    </location>
</feature>
<name>A0A226DAV2_FOLCA</name>
<dbReference type="InterPro" id="IPR010285">
    <property type="entry name" value="DNA_helicase_pif1-like_DEAD"/>
</dbReference>
<dbReference type="Pfam" id="PF14214">
    <property type="entry name" value="Helitron_like_N"/>
    <property type="match status" value="1"/>
</dbReference>
<gene>
    <name evidence="4" type="ORF">Fcan01_23100</name>
</gene>
<dbReference type="STRING" id="158441.A0A226DAV2"/>
<accession>A0A226DAV2</accession>